<dbReference type="SUPFAM" id="SSF56112">
    <property type="entry name" value="Protein kinase-like (PK-like)"/>
    <property type="match status" value="1"/>
</dbReference>
<evidence type="ECO:0000259" key="2">
    <source>
        <dbReference type="PROSITE" id="PS50011"/>
    </source>
</evidence>
<sequence>MADTLLPPAERGRCQGLRVAGPAQRMHSGEAEQGMIAASSNLMNMICTHAVPLSVFNSNKSWTFWFYMHRCSDDGGQAATDIKGRGKGRKIVCRLLYPLAFRNMLSTPTLLRFLPPHHWVAAPDKEESQKHTRTAPLGTSQGVLSWETRYQIALGVARGLDYLHEKCWDCIIPCDIKPENILLDDAFAPKVADFRLSQAHRPRLTTPCAVRWGTWRRNGSRARPSRPRRTSSATA</sequence>
<dbReference type="Gramene" id="TVU17159">
    <property type="protein sequence ID" value="TVU17159"/>
    <property type="gene ID" value="EJB05_33175"/>
</dbReference>
<dbReference type="GO" id="GO:0004672">
    <property type="term" value="F:protein kinase activity"/>
    <property type="evidence" value="ECO:0007669"/>
    <property type="project" value="InterPro"/>
</dbReference>
<dbReference type="EMBL" id="RWGY01000746">
    <property type="protein sequence ID" value="TVT99201.1"/>
    <property type="molecule type" value="Genomic_DNA"/>
</dbReference>
<dbReference type="Gene3D" id="1.10.510.10">
    <property type="entry name" value="Transferase(Phosphotransferase) domain 1"/>
    <property type="match status" value="1"/>
</dbReference>
<keyword evidence="5" id="KW-1185">Reference proteome</keyword>
<accession>A0A5J9U0I0</accession>
<dbReference type="InterPro" id="IPR011009">
    <property type="entry name" value="Kinase-like_dom_sf"/>
</dbReference>
<dbReference type="AlphaFoldDB" id="A0A5J9U0I0"/>
<evidence type="ECO:0000313" key="3">
    <source>
        <dbReference type="EMBL" id="TVT99201.1"/>
    </source>
</evidence>
<dbReference type="OrthoDB" id="5857966at2759"/>
<feature type="region of interest" description="Disordered" evidence="1">
    <location>
        <begin position="216"/>
        <end position="235"/>
    </location>
</feature>
<evidence type="ECO:0000313" key="5">
    <source>
        <dbReference type="Proteomes" id="UP000324897"/>
    </source>
</evidence>
<dbReference type="GO" id="GO:0005524">
    <property type="term" value="F:ATP binding"/>
    <property type="evidence" value="ECO:0007669"/>
    <property type="project" value="InterPro"/>
</dbReference>
<dbReference type="Gramene" id="TVT99201">
    <property type="protein sequence ID" value="TVT99201"/>
    <property type="gene ID" value="EJB05_55442"/>
</dbReference>
<reference evidence="4 5" key="1">
    <citation type="journal article" date="2019" name="Sci. Rep.">
        <title>A high-quality genome of Eragrostis curvula grass provides insights into Poaceae evolution and supports new strategies to enhance forage quality.</title>
        <authorList>
            <person name="Carballo J."/>
            <person name="Santos B.A.C.M."/>
            <person name="Zappacosta D."/>
            <person name="Garbus I."/>
            <person name="Selva J.P."/>
            <person name="Gallo C.A."/>
            <person name="Diaz A."/>
            <person name="Albertini E."/>
            <person name="Caccamo M."/>
            <person name="Echenique V."/>
        </authorList>
    </citation>
    <scope>NUCLEOTIDE SEQUENCE [LARGE SCALE GENOMIC DNA]</scope>
    <source>
        <strain evidence="5">cv. Victoria</strain>
        <tissue evidence="4">Leaf</tissue>
    </source>
</reference>
<dbReference type="PROSITE" id="PS50011">
    <property type="entry name" value="PROTEIN_KINASE_DOM"/>
    <property type="match status" value="1"/>
</dbReference>
<dbReference type="Pfam" id="PF00069">
    <property type="entry name" value="Pkinase"/>
    <property type="match status" value="1"/>
</dbReference>
<comment type="caution">
    <text evidence="4">The sequence shown here is derived from an EMBL/GenBank/DDBJ whole genome shotgun (WGS) entry which is preliminary data.</text>
</comment>
<dbReference type="PANTHER" id="PTHR47975:SF19">
    <property type="entry name" value="OS01G0890600 PROTEIN"/>
    <property type="match status" value="1"/>
</dbReference>
<proteinExistence type="predicted"/>
<dbReference type="Proteomes" id="UP000324897">
    <property type="component" value="Chromosome 7"/>
</dbReference>
<dbReference type="EMBL" id="RWGY01000029">
    <property type="protein sequence ID" value="TVU17159.1"/>
    <property type="molecule type" value="Genomic_DNA"/>
</dbReference>
<feature type="domain" description="Protein kinase" evidence="2">
    <location>
        <begin position="1"/>
        <end position="235"/>
    </location>
</feature>
<evidence type="ECO:0000313" key="4">
    <source>
        <dbReference type="EMBL" id="TVU17159.1"/>
    </source>
</evidence>
<feature type="compositionally biased region" description="Basic residues" evidence="1">
    <location>
        <begin position="218"/>
        <end position="229"/>
    </location>
</feature>
<protein>
    <recommendedName>
        <fullName evidence="2">Protein kinase domain-containing protein</fullName>
    </recommendedName>
</protein>
<evidence type="ECO:0000256" key="1">
    <source>
        <dbReference type="SAM" id="MobiDB-lite"/>
    </source>
</evidence>
<name>A0A5J9U0I0_9POAL</name>
<feature type="non-terminal residue" evidence="4">
    <location>
        <position position="1"/>
    </location>
</feature>
<dbReference type="PANTHER" id="PTHR47975">
    <property type="entry name" value="S-LOCUS LECTIN KINASE FAMILY PROTEIN"/>
    <property type="match status" value="1"/>
</dbReference>
<dbReference type="InterPro" id="IPR000719">
    <property type="entry name" value="Prot_kinase_dom"/>
</dbReference>
<gene>
    <name evidence="4" type="ORF">EJB05_33175</name>
    <name evidence="3" type="ORF">EJB05_55442</name>
</gene>
<organism evidence="4 5">
    <name type="scientific">Eragrostis curvula</name>
    <name type="common">weeping love grass</name>
    <dbReference type="NCBI Taxonomy" id="38414"/>
    <lineage>
        <taxon>Eukaryota</taxon>
        <taxon>Viridiplantae</taxon>
        <taxon>Streptophyta</taxon>
        <taxon>Embryophyta</taxon>
        <taxon>Tracheophyta</taxon>
        <taxon>Spermatophyta</taxon>
        <taxon>Magnoliopsida</taxon>
        <taxon>Liliopsida</taxon>
        <taxon>Poales</taxon>
        <taxon>Poaceae</taxon>
        <taxon>PACMAD clade</taxon>
        <taxon>Chloridoideae</taxon>
        <taxon>Eragrostideae</taxon>
        <taxon>Eragrostidinae</taxon>
        <taxon>Eragrostis</taxon>
    </lineage>
</organism>